<proteinExistence type="predicted"/>
<accession>A0A948TJU4</accession>
<organism evidence="2 3">
    <name type="scientific">Candidatus Paralactobacillus gallistercoris</name>
    <dbReference type="NCBI Taxonomy" id="2838724"/>
    <lineage>
        <taxon>Bacteria</taxon>
        <taxon>Bacillati</taxon>
        <taxon>Bacillota</taxon>
        <taxon>Bacilli</taxon>
        <taxon>Lactobacillales</taxon>
        <taxon>Lactobacillaceae</taxon>
        <taxon>Lactobacillus</taxon>
    </lineage>
</organism>
<name>A0A948TJU4_9LACO</name>
<sequence length="122" mass="14187">MLFHNNIFLGFILPIIGVFIIKFIKHFIKKNSWRTNIACVISIFLLLGATAFNHAGFTLPIIPIILLLYCLTGIYLAFRAVFKNNDLLLKPFIVLMWRLLVFFAAFSYLICFILRITKLFIK</sequence>
<dbReference type="AlphaFoldDB" id="A0A948TJU4"/>
<dbReference type="InterPro" id="IPR024515">
    <property type="entry name" value="DUF3397"/>
</dbReference>
<keyword evidence="1" id="KW-0472">Membrane</keyword>
<feature type="transmembrane region" description="Helical" evidence="1">
    <location>
        <begin position="36"/>
        <end position="55"/>
    </location>
</feature>
<reference evidence="2" key="2">
    <citation type="submission" date="2021-04" db="EMBL/GenBank/DDBJ databases">
        <authorList>
            <person name="Gilroy R."/>
        </authorList>
    </citation>
    <scope>NUCLEOTIDE SEQUENCE</scope>
    <source>
        <strain evidence="2">F6-6636</strain>
    </source>
</reference>
<evidence type="ECO:0000256" key="1">
    <source>
        <dbReference type="SAM" id="Phobius"/>
    </source>
</evidence>
<dbReference type="Proteomes" id="UP000777303">
    <property type="component" value="Unassembled WGS sequence"/>
</dbReference>
<gene>
    <name evidence="2" type="ORF">H9901_05135</name>
</gene>
<dbReference type="EMBL" id="JAHLFS010000063">
    <property type="protein sequence ID" value="MBU3852064.1"/>
    <property type="molecule type" value="Genomic_DNA"/>
</dbReference>
<evidence type="ECO:0000313" key="2">
    <source>
        <dbReference type="EMBL" id="MBU3852064.1"/>
    </source>
</evidence>
<comment type="caution">
    <text evidence="2">The sequence shown here is derived from an EMBL/GenBank/DDBJ whole genome shotgun (WGS) entry which is preliminary data.</text>
</comment>
<feature type="transmembrane region" description="Helical" evidence="1">
    <location>
        <begin position="6"/>
        <end position="24"/>
    </location>
</feature>
<feature type="transmembrane region" description="Helical" evidence="1">
    <location>
        <begin position="61"/>
        <end position="82"/>
    </location>
</feature>
<protein>
    <submittedName>
        <fullName evidence="2">DUF3397 family protein</fullName>
    </submittedName>
</protein>
<keyword evidence="1" id="KW-1133">Transmembrane helix</keyword>
<feature type="transmembrane region" description="Helical" evidence="1">
    <location>
        <begin position="94"/>
        <end position="116"/>
    </location>
</feature>
<keyword evidence="1" id="KW-0812">Transmembrane</keyword>
<evidence type="ECO:0000313" key="3">
    <source>
        <dbReference type="Proteomes" id="UP000777303"/>
    </source>
</evidence>
<dbReference type="Pfam" id="PF11877">
    <property type="entry name" value="DUF3397"/>
    <property type="match status" value="1"/>
</dbReference>
<reference evidence="2" key="1">
    <citation type="journal article" date="2021" name="PeerJ">
        <title>Extensive microbial diversity within the chicken gut microbiome revealed by metagenomics and culture.</title>
        <authorList>
            <person name="Gilroy R."/>
            <person name="Ravi A."/>
            <person name="Getino M."/>
            <person name="Pursley I."/>
            <person name="Horton D.L."/>
            <person name="Alikhan N.F."/>
            <person name="Baker D."/>
            <person name="Gharbi K."/>
            <person name="Hall N."/>
            <person name="Watson M."/>
            <person name="Adriaenssens E.M."/>
            <person name="Foster-Nyarko E."/>
            <person name="Jarju S."/>
            <person name="Secka A."/>
            <person name="Antonio M."/>
            <person name="Oren A."/>
            <person name="Chaudhuri R.R."/>
            <person name="La Ragione R."/>
            <person name="Hildebrand F."/>
            <person name="Pallen M.J."/>
        </authorList>
    </citation>
    <scope>NUCLEOTIDE SEQUENCE</scope>
    <source>
        <strain evidence="2">F6-6636</strain>
    </source>
</reference>